<gene>
    <name evidence="2" type="ORF">VP01_11919g1</name>
</gene>
<feature type="compositionally biased region" description="Acidic residues" evidence="1">
    <location>
        <begin position="118"/>
        <end position="129"/>
    </location>
</feature>
<organism evidence="2 3">
    <name type="scientific">Puccinia sorghi</name>
    <dbReference type="NCBI Taxonomy" id="27349"/>
    <lineage>
        <taxon>Eukaryota</taxon>
        <taxon>Fungi</taxon>
        <taxon>Dikarya</taxon>
        <taxon>Basidiomycota</taxon>
        <taxon>Pucciniomycotina</taxon>
        <taxon>Pucciniomycetes</taxon>
        <taxon>Pucciniales</taxon>
        <taxon>Pucciniaceae</taxon>
        <taxon>Puccinia</taxon>
    </lineage>
</organism>
<feature type="region of interest" description="Disordered" evidence="1">
    <location>
        <begin position="74"/>
        <end position="172"/>
    </location>
</feature>
<protein>
    <submittedName>
        <fullName evidence="2">Uncharacterized protein</fullName>
    </submittedName>
</protein>
<sequence>MAPKGLPINFYIPKWFLGLVYSQKQSIPDMTCIGFLPNAKQSLLPKPHTHPDNKLANSTFTNKYWEVAKLYGLLDPDSSDNEADRSKQNNQSNEEGEGIDLTQPSDGFESNDCYKEGEEGDLYNEEEDGFVVSGSGEEGSGDGEGKDENEDDDEDDKAEDGDYTMHEIPEGE</sequence>
<keyword evidence="3" id="KW-1185">Reference proteome</keyword>
<dbReference type="EMBL" id="LAVV01002131">
    <property type="protein sequence ID" value="KNZ63075.1"/>
    <property type="molecule type" value="Genomic_DNA"/>
</dbReference>
<reference evidence="2 3" key="1">
    <citation type="submission" date="2015-08" db="EMBL/GenBank/DDBJ databases">
        <title>Next Generation Sequencing and Analysis of the Genome of Puccinia sorghi L Schw, the Causal Agent of Maize Common Rust.</title>
        <authorList>
            <person name="Rochi L."/>
            <person name="Burguener G."/>
            <person name="Darino M."/>
            <person name="Turjanski A."/>
            <person name="Kreff E."/>
            <person name="Dieguez M.J."/>
            <person name="Sacco F."/>
        </authorList>
    </citation>
    <scope>NUCLEOTIDE SEQUENCE [LARGE SCALE GENOMIC DNA]</scope>
    <source>
        <strain evidence="2 3">RO10H11247</strain>
    </source>
</reference>
<proteinExistence type="predicted"/>
<evidence type="ECO:0000256" key="1">
    <source>
        <dbReference type="SAM" id="MobiDB-lite"/>
    </source>
</evidence>
<evidence type="ECO:0000313" key="3">
    <source>
        <dbReference type="Proteomes" id="UP000037035"/>
    </source>
</evidence>
<dbReference type="Proteomes" id="UP000037035">
    <property type="component" value="Unassembled WGS sequence"/>
</dbReference>
<dbReference type="VEuPathDB" id="FungiDB:VP01_11919g1"/>
<feature type="compositionally biased region" description="Acidic residues" evidence="1">
    <location>
        <begin position="139"/>
        <end position="162"/>
    </location>
</feature>
<accession>A0A0L6VSA4</accession>
<dbReference type="OrthoDB" id="2506837at2759"/>
<comment type="caution">
    <text evidence="2">The sequence shown here is derived from an EMBL/GenBank/DDBJ whole genome shotgun (WGS) entry which is preliminary data.</text>
</comment>
<dbReference type="AlphaFoldDB" id="A0A0L6VSA4"/>
<feature type="compositionally biased region" description="Basic and acidic residues" evidence="1">
    <location>
        <begin position="163"/>
        <end position="172"/>
    </location>
</feature>
<dbReference type="STRING" id="27349.A0A0L6VSA4"/>
<evidence type="ECO:0000313" key="2">
    <source>
        <dbReference type="EMBL" id="KNZ63075.1"/>
    </source>
</evidence>
<name>A0A0L6VSA4_9BASI</name>